<protein>
    <recommendedName>
        <fullName evidence="3">Pyrroloquinoline-quinone synthase</fullName>
        <ecNumber evidence="3">1.3.3.11</ecNumber>
    </recommendedName>
    <alternativeName>
        <fullName evidence="3">Coenzyme PQQ synthesis protein C</fullName>
    </alternativeName>
    <alternativeName>
        <fullName evidence="3">Pyrroloquinoline quinone biosynthesis protein C</fullName>
    </alternativeName>
</protein>
<evidence type="ECO:0000313" key="6">
    <source>
        <dbReference type="Proteomes" id="UP000199415"/>
    </source>
</evidence>
<dbReference type="InterPro" id="IPR011845">
    <property type="entry name" value="PqqC"/>
</dbReference>
<dbReference type="HAMAP" id="MF_00654">
    <property type="entry name" value="PQQ_syn_PqqC"/>
    <property type="match status" value="1"/>
</dbReference>
<dbReference type="RefSeq" id="WP_090019773.1">
    <property type="nucleotide sequence ID" value="NZ_FNCE01000005.1"/>
</dbReference>
<gene>
    <name evidence="3" type="primary">pqqC</name>
    <name evidence="5" type="ORF">SAMN05216241_105147</name>
</gene>
<comment type="catalytic activity">
    <reaction evidence="3">
        <text>6-(2-amino-2-carboxyethyl)-7,8-dioxo-1,2,3,4,7,8-hexahydroquinoline-2,4-dicarboxylate + 3 O2 = pyrroloquinoline quinone + 2 H2O2 + 2 H2O + H(+)</text>
        <dbReference type="Rhea" id="RHEA:10692"/>
        <dbReference type="ChEBI" id="CHEBI:15377"/>
        <dbReference type="ChEBI" id="CHEBI:15378"/>
        <dbReference type="ChEBI" id="CHEBI:15379"/>
        <dbReference type="ChEBI" id="CHEBI:16240"/>
        <dbReference type="ChEBI" id="CHEBI:58442"/>
        <dbReference type="ChEBI" id="CHEBI:58778"/>
        <dbReference type="EC" id="1.3.3.11"/>
    </reaction>
</comment>
<dbReference type="InterPro" id="IPR039068">
    <property type="entry name" value="PqqC-like"/>
</dbReference>
<keyword evidence="2 3" id="KW-0560">Oxidoreductase</keyword>
<name>A0A1G7RIN2_9PROT</name>
<dbReference type="InterPro" id="IPR004305">
    <property type="entry name" value="Thiaminase-2/PQQC"/>
</dbReference>
<sequence>MIRGEPLPDPAAEGTALTPDGLAAALRAVGEARYHSHHPFHHLLHGGELTKGQVQAWALNRYCYQAAIPRKDAALIARCDDPALRREWRRRLADHDGDGPGEGGVDRWLALATDLGLDAATVRGQQQALPATRFACEAYVRFVAERSLVEAIASSLTELFAPQIISQRVHGMLANYSFVSEATLAYFTPRLTQAPRDAEHALDWVCEHARTPEQQSAAIAALAFKCDVLWAMLDALHHAYVAPGHVPPGAFVPEDA</sequence>
<evidence type="ECO:0000313" key="5">
    <source>
        <dbReference type="EMBL" id="SDG10601.1"/>
    </source>
</evidence>
<organism evidence="5 6">
    <name type="scientific">Limimonas halophila</name>
    <dbReference type="NCBI Taxonomy" id="1082479"/>
    <lineage>
        <taxon>Bacteria</taxon>
        <taxon>Pseudomonadati</taxon>
        <taxon>Pseudomonadota</taxon>
        <taxon>Alphaproteobacteria</taxon>
        <taxon>Rhodospirillales</taxon>
        <taxon>Rhodovibrionaceae</taxon>
        <taxon>Limimonas</taxon>
    </lineage>
</organism>
<dbReference type="EMBL" id="FNCE01000005">
    <property type="protein sequence ID" value="SDG10601.1"/>
    <property type="molecule type" value="Genomic_DNA"/>
</dbReference>
<reference evidence="5 6" key="1">
    <citation type="submission" date="2016-10" db="EMBL/GenBank/DDBJ databases">
        <authorList>
            <person name="de Groot N.N."/>
        </authorList>
    </citation>
    <scope>NUCLEOTIDE SEQUENCE [LARGE SCALE GENOMIC DNA]</scope>
    <source>
        <strain evidence="5 6">DSM 25584</strain>
    </source>
</reference>
<proteinExistence type="inferred from homology"/>
<dbReference type="EC" id="1.3.3.11" evidence="3"/>
<dbReference type="UniPathway" id="UPA00539"/>
<dbReference type="PANTHER" id="PTHR40279">
    <property type="entry name" value="PQQC-LIKE PROTEIN"/>
    <property type="match status" value="1"/>
</dbReference>
<evidence type="ECO:0000256" key="2">
    <source>
        <dbReference type="ARBA" id="ARBA00023002"/>
    </source>
</evidence>
<comment type="function">
    <text evidence="3">Ring cyclization and eight-electron oxidation of 3a-(2-amino-2-carboxyethyl)-4,5-dioxo-4,5,6,7,8,9-hexahydroquinoline-7,9-dicarboxylic-acid to PQQ.</text>
</comment>
<dbReference type="GO" id="GO:0033732">
    <property type="term" value="F:pyrroloquinoline-quinone synthase activity"/>
    <property type="evidence" value="ECO:0007669"/>
    <property type="project" value="UniProtKB-EC"/>
</dbReference>
<comment type="pathway">
    <text evidence="3">Cofactor biosynthesis; pyrroloquinoline quinone biosynthesis.</text>
</comment>
<evidence type="ECO:0000256" key="1">
    <source>
        <dbReference type="ARBA" id="ARBA00022905"/>
    </source>
</evidence>
<dbReference type="OrthoDB" id="9800756at2"/>
<dbReference type="Gene3D" id="1.20.910.10">
    <property type="entry name" value="Heme oxygenase-like"/>
    <property type="match status" value="1"/>
</dbReference>
<dbReference type="SUPFAM" id="SSF48613">
    <property type="entry name" value="Heme oxygenase-like"/>
    <property type="match status" value="1"/>
</dbReference>
<dbReference type="STRING" id="1082479.SAMN05216241_105147"/>
<dbReference type="Proteomes" id="UP000199415">
    <property type="component" value="Unassembled WGS sequence"/>
</dbReference>
<dbReference type="Pfam" id="PF03070">
    <property type="entry name" value="TENA_THI-4"/>
    <property type="match status" value="1"/>
</dbReference>
<comment type="similarity">
    <text evidence="3">Belongs to the PqqC family.</text>
</comment>
<keyword evidence="6" id="KW-1185">Reference proteome</keyword>
<dbReference type="GO" id="GO:0018189">
    <property type="term" value="P:pyrroloquinoline quinone biosynthetic process"/>
    <property type="evidence" value="ECO:0007669"/>
    <property type="project" value="UniProtKB-UniRule"/>
</dbReference>
<evidence type="ECO:0000259" key="4">
    <source>
        <dbReference type="Pfam" id="PF03070"/>
    </source>
</evidence>
<keyword evidence="1 3" id="KW-0884">PQQ biosynthesis</keyword>
<accession>A0A1G7RIN2</accession>
<dbReference type="NCBIfam" id="TIGR02111">
    <property type="entry name" value="PQQ_syn_pqqC"/>
    <property type="match status" value="1"/>
</dbReference>
<dbReference type="AlphaFoldDB" id="A0A1G7RIN2"/>
<dbReference type="InterPro" id="IPR016084">
    <property type="entry name" value="Haem_Oase-like_multi-hlx"/>
</dbReference>
<feature type="domain" description="Thiaminase-2/PQQC" evidence="4">
    <location>
        <begin position="25"/>
        <end position="234"/>
    </location>
</feature>
<dbReference type="PANTHER" id="PTHR40279:SF3">
    <property type="entry name" value="4-AMINOBENZOATE SYNTHASE"/>
    <property type="match status" value="1"/>
</dbReference>
<evidence type="ECO:0000256" key="3">
    <source>
        <dbReference type="HAMAP-Rule" id="MF_00654"/>
    </source>
</evidence>